<dbReference type="GO" id="GO:0015250">
    <property type="term" value="F:water channel activity"/>
    <property type="evidence" value="ECO:0007669"/>
    <property type="project" value="TreeGrafter"/>
</dbReference>
<evidence type="ECO:0000256" key="1">
    <source>
        <dbReference type="ARBA" id="ARBA00004141"/>
    </source>
</evidence>
<reference evidence="9 10" key="1">
    <citation type="journal article" date="2019" name="Proc. Natl. Acad. Sci. U.S.A.">
        <title>Regulatory changes in pterin and carotenoid genes underlie balanced color polymorphisms in the wall lizard.</title>
        <authorList>
            <person name="Andrade P."/>
            <person name="Pinho C."/>
            <person name="Perez I de Lanuza G."/>
            <person name="Afonso S."/>
            <person name="Brejcha J."/>
            <person name="Rubin C.J."/>
            <person name="Wallerman O."/>
            <person name="Pereira P."/>
            <person name="Sabatino S.J."/>
            <person name="Bellati A."/>
            <person name="Pellitteri-Rosa D."/>
            <person name="Bosakova Z."/>
            <person name="Bunikis I."/>
            <person name="Carretero M.A."/>
            <person name="Feiner N."/>
            <person name="Marsik P."/>
            <person name="Pauperio F."/>
            <person name="Salvi D."/>
            <person name="Soler L."/>
            <person name="While G.M."/>
            <person name="Uller T."/>
            <person name="Font E."/>
            <person name="Andersson L."/>
            <person name="Carneiro M."/>
        </authorList>
    </citation>
    <scope>NUCLEOTIDE SEQUENCE</scope>
</reference>
<dbReference type="KEGG" id="pmua:114592807"/>
<name>A0A670KGD6_PODMU</name>
<dbReference type="NCBIfam" id="TIGR00861">
    <property type="entry name" value="MIP"/>
    <property type="match status" value="1"/>
</dbReference>
<sequence>MAAAAPPRRQQELFTLRFTQALACEFVATVIFIFIVLGSAFKWPLQLPSVLQISMAFGLTIGTLVQAFGHVSGTHVNPAVTIAYFVGNQISIVRSVLYVVLQLLGAITGAGIIYSVTPKDVRHTLALNDLTYGTNPGEALVVEIILTFSVVMCIFSATDKRRTESRGNAALSIGLAVTMAHLIGIYYTGCSLNPARSFGPAVIMGKFSGAHWVFWLGPIFGASVASVVYNYLLYPQKLSIGERLAIVQGFVLPEDEGRSTPRTNSERLRT</sequence>
<evidence type="ECO:0000256" key="5">
    <source>
        <dbReference type="ARBA" id="ARBA00022989"/>
    </source>
</evidence>
<protein>
    <submittedName>
        <fullName evidence="9">Aquaporin-5-like</fullName>
    </submittedName>
</protein>
<comment type="similarity">
    <text evidence="2 7">Belongs to the MIP/aquaporin (TC 1.A.8) family.</text>
</comment>
<dbReference type="GeneID" id="114592807"/>
<proteinExistence type="inferred from homology"/>
<keyword evidence="4 7" id="KW-0812">Transmembrane</keyword>
<dbReference type="SUPFAM" id="SSF81338">
    <property type="entry name" value="Aquaporin-like"/>
    <property type="match status" value="1"/>
</dbReference>
<feature type="transmembrane region" description="Helical" evidence="8">
    <location>
        <begin position="21"/>
        <end position="41"/>
    </location>
</feature>
<evidence type="ECO:0000313" key="10">
    <source>
        <dbReference type="Proteomes" id="UP000472272"/>
    </source>
</evidence>
<feature type="transmembrane region" description="Helical" evidence="8">
    <location>
        <begin position="209"/>
        <end position="233"/>
    </location>
</feature>
<dbReference type="PROSITE" id="PS00221">
    <property type="entry name" value="MIP"/>
    <property type="match status" value="1"/>
</dbReference>
<dbReference type="CDD" id="cd00333">
    <property type="entry name" value="MIP"/>
    <property type="match status" value="1"/>
</dbReference>
<evidence type="ECO:0000256" key="7">
    <source>
        <dbReference type="RuleBase" id="RU000477"/>
    </source>
</evidence>
<dbReference type="OrthoDB" id="3222at2759"/>
<keyword evidence="3 7" id="KW-0813">Transport</keyword>
<reference evidence="9" key="3">
    <citation type="submission" date="2025-09" db="UniProtKB">
        <authorList>
            <consortium name="Ensembl"/>
        </authorList>
    </citation>
    <scope>IDENTIFICATION</scope>
</reference>
<feature type="transmembrane region" description="Helical" evidence="8">
    <location>
        <begin position="53"/>
        <end position="76"/>
    </location>
</feature>
<feature type="transmembrane region" description="Helical" evidence="8">
    <location>
        <begin position="169"/>
        <end position="189"/>
    </location>
</feature>
<dbReference type="InterPro" id="IPR023271">
    <property type="entry name" value="Aquaporin-like"/>
</dbReference>
<dbReference type="PRINTS" id="PR00783">
    <property type="entry name" value="MINTRINSICP"/>
</dbReference>
<dbReference type="InterPro" id="IPR000425">
    <property type="entry name" value="MIP"/>
</dbReference>
<dbReference type="RefSeq" id="XP_028576910.1">
    <property type="nucleotide sequence ID" value="XM_028721077.1"/>
</dbReference>
<keyword evidence="5 8" id="KW-1133">Transmembrane helix</keyword>
<keyword evidence="10" id="KW-1185">Reference proteome</keyword>
<dbReference type="GO" id="GO:0016324">
    <property type="term" value="C:apical plasma membrane"/>
    <property type="evidence" value="ECO:0007669"/>
    <property type="project" value="TreeGrafter"/>
</dbReference>
<dbReference type="Gene3D" id="1.20.1080.10">
    <property type="entry name" value="Glycerol uptake facilitator protein"/>
    <property type="match status" value="1"/>
</dbReference>
<dbReference type="InterPro" id="IPR022357">
    <property type="entry name" value="MIP_CS"/>
</dbReference>
<evidence type="ECO:0000256" key="3">
    <source>
        <dbReference type="ARBA" id="ARBA00022448"/>
    </source>
</evidence>
<dbReference type="PANTHER" id="PTHR19139">
    <property type="entry name" value="AQUAPORIN TRANSPORTER"/>
    <property type="match status" value="1"/>
</dbReference>
<dbReference type="AlphaFoldDB" id="A0A670KGD6"/>
<evidence type="ECO:0000256" key="8">
    <source>
        <dbReference type="SAM" id="Phobius"/>
    </source>
</evidence>
<organism evidence="9 10">
    <name type="scientific">Podarcis muralis</name>
    <name type="common">Wall lizard</name>
    <name type="synonym">Lacerta muralis</name>
    <dbReference type="NCBI Taxonomy" id="64176"/>
    <lineage>
        <taxon>Eukaryota</taxon>
        <taxon>Metazoa</taxon>
        <taxon>Chordata</taxon>
        <taxon>Craniata</taxon>
        <taxon>Vertebrata</taxon>
        <taxon>Euteleostomi</taxon>
        <taxon>Lepidosauria</taxon>
        <taxon>Squamata</taxon>
        <taxon>Bifurcata</taxon>
        <taxon>Unidentata</taxon>
        <taxon>Episquamata</taxon>
        <taxon>Laterata</taxon>
        <taxon>Lacertibaenia</taxon>
        <taxon>Lacertidae</taxon>
        <taxon>Podarcis</taxon>
    </lineage>
</organism>
<gene>
    <name evidence="9" type="primary">LOC114592807</name>
</gene>
<keyword evidence="6 8" id="KW-0472">Membrane</keyword>
<feature type="transmembrane region" description="Helical" evidence="8">
    <location>
        <begin position="96"/>
        <end position="117"/>
    </location>
</feature>
<dbReference type="GeneTree" id="ENSGT00940000161557"/>
<evidence type="ECO:0000313" key="9">
    <source>
        <dbReference type="Ensembl" id="ENSPMRP00000035355.1"/>
    </source>
</evidence>
<evidence type="ECO:0000256" key="2">
    <source>
        <dbReference type="ARBA" id="ARBA00006175"/>
    </source>
</evidence>
<comment type="subcellular location">
    <subcellularLocation>
        <location evidence="1">Membrane</location>
        <topology evidence="1">Multi-pass membrane protein</topology>
    </subcellularLocation>
</comment>
<evidence type="ECO:0000256" key="6">
    <source>
        <dbReference type="ARBA" id="ARBA00023136"/>
    </source>
</evidence>
<feature type="transmembrane region" description="Helical" evidence="8">
    <location>
        <begin position="137"/>
        <end position="157"/>
    </location>
</feature>
<dbReference type="GO" id="GO:0015670">
    <property type="term" value="P:carbon dioxide transport"/>
    <property type="evidence" value="ECO:0007669"/>
    <property type="project" value="TreeGrafter"/>
</dbReference>
<accession>A0A670KGD6</accession>
<dbReference type="PANTHER" id="PTHR19139:SF38">
    <property type="entry name" value="AQUAPORIN-5"/>
    <property type="match status" value="1"/>
</dbReference>
<dbReference type="InterPro" id="IPR034294">
    <property type="entry name" value="Aquaporin_transptr"/>
</dbReference>
<reference evidence="9" key="2">
    <citation type="submission" date="2025-08" db="UniProtKB">
        <authorList>
            <consortium name="Ensembl"/>
        </authorList>
    </citation>
    <scope>IDENTIFICATION</scope>
</reference>
<dbReference type="Proteomes" id="UP000472272">
    <property type="component" value="Chromosome 2"/>
</dbReference>
<dbReference type="Ensembl" id="ENSPMRT00000037483.1">
    <property type="protein sequence ID" value="ENSPMRP00000035355.1"/>
    <property type="gene ID" value="ENSPMRG00000022867.1"/>
</dbReference>
<evidence type="ECO:0000256" key="4">
    <source>
        <dbReference type="ARBA" id="ARBA00022692"/>
    </source>
</evidence>
<dbReference type="OMA" id="RWNSECA"/>
<dbReference type="Pfam" id="PF00230">
    <property type="entry name" value="MIP"/>
    <property type="match status" value="1"/>
</dbReference>